<dbReference type="Pfam" id="PF06911">
    <property type="entry name" value="Senescence"/>
    <property type="match status" value="1"/>
</dbReference>
<protein>
    <recommendedName>
        <fullName evidence="2">Senescence domain-containing protein</fullName>
    </recommendedName>
</protein>
<dbReference type="AlphaFoldDB" id="A0ABD2Z6B2"/>
<dbReference type="InterPro" id="IPR045036">
    <property type="entry name" value="Spartin-like"/>
</dbReference>
<evidence type="ECO:0000256" key="1">
    <source>
        <dbReference type="SAM" id="MobiDB-lite"/>
    </source>
</evidence>
<evidence type="ECO:0000313" key="4">
    <source>
        <dbReference type="Proteomes" id="UP001630127"/>
    </source>
</evidence>
<dbReference type="InterPro" id="IPR009686">
    <property type="entry name" value="Senescence/spartin_C"/>
</dbReference>
<keyword evidence="4" id="KW-1185">Reference proteome</keyword>
<dbReference type="EMBL" id="JBJUIK010000010">
    <property type="protein sequence ID" value="KAL3515001.1"/>
    <property type="molecule type" value="Genomic_DNA"/>
</dbReference>
<feature type="region of interest" description="Disordered" evidence="1">
    <location>
        <begin position="1"/>
        <end position="42"/>
    </location>
</feature>
<accession>A0ABD2Z6B2</accession>
<evidence type="ECO:0000259" key="2">
    <source>
        <dbReference type="Pfam" id="PF06911"/>
    </source>
</evidence>
<proteinExistence type="predicted"/>
<organism evidence="3 4">
    <name type="scientific">Cinchona calisaya</name>
    <dbReference type="NCBI Taxonomy" id="153742"/>
    <lineage>
        <taxon>Eukaryota</taxon>
        <taxon>Viridiplantae</taxon>
        <taxon>Streptophyta</taxon>
        <taxon>Embryophyta</taxon>
        <taxon>Tracheophyta</taxon>
        <taxon>Spermatophyta</taxon>
        <taxon>Magnoliopsida</taxon>
        <taxon>eudicotyledons</taxon>
        <taxon>Gunneridae</taxon>
        <taxon>Pentapetalae</taxon>
        <taxon>asterids</taxon>
        <taxon>lamiids</taxon>
        <taxon>Gentianales</taxon>
        <taxon>Rubiaceae</taxon>
        <taxon>Cinchonoideae</taxon>
        <taxon>Cinchoneae</taxon>
        <taxon>Cinchona</taxon>
    </lineage>
</organism>
<comment type="caution">
    <text evidence="3">The sequence shown here is derived from an EMBL/GenBank/DDBJ whole genome shotgun (WGS) entry which is preliminary data.</text>
</comment>
<gene>
    <name evidence="3" type="ORF">ACH5RR_021903</name>
</gene>
<dbReference type="Proteomes" id="UP001630127">
    <property type="component" value="Unassembled WGS sequence"/>
</dbReference>
<feature type="compositionally biased region" description="Low complexity" evidence="1">
    <location>
        <begin position="31"/>
        <end position="42"/>
    </location>
</feature>
<dbReference type="PANTHER" id="PTHR21068:SF50">
    <property type="entry name" value="PROTEIN EARLY-RESPONSIVE TO DEHYDRATION 7, CHLOROPLASTIC-LIKE ISOFORM X1"/>
    <property type="match status" value="1"/>
</dbReference>
<reference evidence="3 4" key="1">
    <citation type="submission" date="2024-11" db="EMBL/GenBank/DDBJ databases">
        <title>A near-complete genome assembly of Cinchona calisaya.</title>
        <authorList>
            <person name="Lian D.C."/>
            <person name="Zhao X.W."/>
            <person name="Wei L."/>
        </authorList>
    </citation>
    <scope>NUCLEOTIDE SEQUENCE [LARGE SCALE GENOMIC DNA]</scope>
    <source>
        <tissue evidence="3">Nenye</tissue>
    </source>
</reference>
<sequence length="458" mass="49909">MSKSNSLYPEVIESNPDSTTQLFSSPDRQKPTSSSSSSMYPSVDVKELAENLFPDDDDNQAVQFEIQENPDDRRNIAFESSEQVVIKIPGAIVHLIDKQQSIELAKGEFSIVMLRQGDNIVAVLARIDDEIQWPLAKDEAAVKLDESHYFFTLRFPPESTDRAESEENVLNYGLTIAAKGQEALLRELDGVLEKYSAFRVEKVAKKGAAEGWWAVAKDVSAEEMERDKKKGELVEKSSAAYWTTLAPNVEDYSGGVARMIASGSGHLVKGILWCGDVTVDRLKWGNEFVKKRMGTAATESKISPETLRRMKRVKKLTKMSEKVAVGILSGVVKVSGFFTSSIANSKAGKKFFSLLPGEIVLASLDGFNKVCDAVEVAGKNVMSTSAVVTTGLVSQRYGEQAAEVTQHGLGAAGHAIGTAWAVFKIRKALNPKSVLKPSTLVKATAEANAAKLKAKQKQ</sequence>
<dbReference type="PANTHER" id="PTHR21068">
    <property type="entry name" value="SPARTIN"/>
    <property type="match status" value="1"/>
</dbReference>
<name>A0ABD2Z6B2_9GENT</name>
<evidence type="ECO:0000313" key="3">
    <source>
        <dbReference type="EMBL" id="KAL3515001.1"/>
    </source>
</evidence>
<feature type="domain" description="Senescence" evidence="2">
    <location>
        <begin position="259"/>
        <end position="445"/>
    </location>
</feature>